<keyword evidence="4" id="KW-1003">Cell membrane</keyword>
<evidence type="ECO:0000256" key="3">
    <source>
        <dbReference type="ARBA" id="ARBA00022448"/>
    </source>
</evidence>
<feature type="transmembrane region" description="Helical" evidence="8">
    <location>
        <begin position="216"/>
        <end position="236"/>
    </location>
</feature>
<dbReference type="InterPro" id="IPR037185">
    <property type="entry name" value="EmrE-like"/>
</dbReference>
<gene>
    <name evidence="10" type="primary">rarD</name>
    <name evidence="10" type="ORF">D8I35_04105</name>
</gene>
<keyword evidence="11" id="KW-1185">Reference proteome</keyword>
<dbReference type="RefSeq" id="WP_122226417.1">
    <property type="nucleotide sequence ID" value="NZ_RDQO01000001.1"/>
</dbReference>
<evidence type="ECO:0000256" key="1">
    <source>
        <dbReference type="ARBA" id="ARBA00004651"/>
    </source>
</evidence>
<feature type="transmembrane region" description="Helical" evidence="8">
    <location>
        <begin position="77"/>
        <end position="98"/>
    </location>
</feature>
<feature type="transmembrane region" description="Helical" evidence="8">
    <location>
        <begin position="184"/>
        <end position="204"/>
    </location>
</feature>
<comment type="subcellular location">
    <subcellularLocation>
        <location evidence="1">Cell membrane</location>
        <topology evidence="1">Multi-pass membrane protein</topology>
    </subcellularLocation>
</comment>
<dbReference type="InterPro" id="IPR004626">
    <property type="entry name" value="RarD"/>
</dbReference>
<accession>A0A3M6QZ38</accession>
<feature type="transmembrane region" description="Helical" evidence="8">
    <location>
        <begin position="133"/>
        <end position="150"/>
    </location>
</feature>
<dbReference type="SUPFAM" id="SSF103481">
    <property type="entry name" value="Multidrug resistance efflux transporter EmrE"/>
    <property type="match status" value="2"/>
</dbReference>
<evidence type="ECO:0000259" key="9">
    <source>
        <dbReference type="Pfam" id="PF00892"/>
    </source>
</evidence>
<feature type="transmembrane region" description="Helical" evidence="8">
    <location>
        <begin position="274"/>
        <end position="295"/>
    </location>
</feature>
<dbReference type="InterPro" id="IPR000620">
    <property type="entry name" value="EamA_dom"/>
</dbReference>
<dbReference type="NCBIfam" id="TIGR00688">
    <property type="entry name" value="rarD"/>
    <property type="match status" value="1"/>
</dbReference>
<keyword evidence="7 8" id="KW-0472">Membrane</keyword>
<name>A0A3M6QZ38_9BURK</name>
<protein>
    <submittedName>
        <fullName evidence="10">EamA family transporter RarD</fullName>
    </submittedName>
</protein>
<dbReference type="Proteomes" id="UP000278006">
    <property type="component" value="Unassembled WGS sequence"/>
</dbReference>
<feature type="transmembrane region" description="Helical" evidence="8">
    <location>
        <begin position="156"/>
        <end position="172"/>
    </location>
</feature>
<evidence type="ECO:0000256" key="5">
    <source>
        <dbReference type="ARBA" id="ARBA00022692"/>
    </source>
</evidence>
<comment type="caution">
    <text evidence="10">The sequence shown here is derived from an EMBL/GenBank/DDBJ whole genome shotgun (WGS) entry which is preliminary data.</text>
</comment>
<feature type="transmembrane region" description="Helical" evidence="8">
    <location>
        <begin position="104"/>
        <end position="126"/>
    </location>
</feature>
<evidence type="ECO:0000256" key="6">
    <source>
        <dbReference type="ARBA" id="ARBA00022989"/>
    </source>
</evidence>
<dbReference type="Pfam" id="PF00892">
    <property type="entry name" value="EamA"/>
    <property type="match status" value="1"/>
</dbReference>
<evidence type="ECO:0000256" key="7">
    <source>
        <dbReference type="ARBA" id="ARBA00023136"/>
    </source>
</evidence>
<dbReference type="GO" id="GO:0005886">
    <property type="term" value="C:plasma membrane"/>
    <property type="evidence" value="ECO:0007669"/>
    <property type="project" value="UniProtKB-SubCell"/>
</dbReference>
<dbReference type="OrthoDB" id="369870at2"/>
<feature type="transmembrane region" description="Helical" evidence="8">
    <location>
        <begin position="12"/>
        <end position="32"/>
    </location>
</feature>
<dbReference type="AlphaFoldDB" id="A0A3M6QZ38"/>
<feature type="transmembrane region" description="Helical" evidence="8">
    <location>
        <begin position="44"/>
        <end position="65"/>
    </location>
</feature>
<evidence type="ECO:0000256" key="8">
    <source>
        <dbReference type="SAM" id="Phobius"/>
    </source>
</evidence>
<evidence type="ECO:0000256" key="2">
    <source>
        <dbReference type="ARBA" id="ARBA00007362"/>
    </source>
</evidence>
<dbReference type="EMBL" id="RDQO01000001">
    <property type="protein sequence ID" value="RMX08294.1"/>
    <property type="molecule type" value="Genomic_DNA"/>
</dbReference>
<keyword evidence="6 8" id="KW-1133">Transmembrane helix</keyword>
<keyword evidence="5 8" id="KW-0812">Transmembrane</keyword>
<evidence type="ECO:0000313" key="11">
    <source>
        <dbReference type="Proteomes" id="UP000278006"/>
    </source>
</evidence>
<dbReference type="PANTHER" id="PTHR22911">
    <property type="entry name" value="ACYL-MALONYL CONDENSING ENZYME-RELATED"/>
    <property type="match status" value="1"/>
</dbReference>
<sequence length="307" mass="34157">MPSAIAADDEVRLGVLYAVLAFSAWGFMTIYWKWVAWMPSGQLIAYRVLWTFVLMLPLLSALRGWRQLGHALRQPRVMLVLSLTAALISVNWLTFVWAVTHAHVVQASLGYFINPLLNVLLGVIVLHERLRPAQWLAVALAVLGVCWQVWALGVVPWIALLLGGTFAVYGLLRKFTPVSGMVGLGIETMLIFPVALLYLLWVSGRPEAVPLGSHGLGGAVLVMLSGVITAAPLLWFANAAQRLRLSTLGFFQYLAPSLQLMLGVFVYHEDFTRQHLISFGLIWIALLVYSIDTVYTVRQNHRLRTCP</sequence>
<feature type="domain" description="EamA" evidence="9">
    <location>
        <begin position="13"/>
        <end position="147"/>
    </location>
</feature>
<organism evidence="10 11">
    <name type="scientific">Corticibacter populi</name>
    <dbReference type="NCBI Taxonomy" id="1550736"/>
    <lineage>
        <taxon>Bacteria</taxon>
        <taxon>Pseudomonadati</taxon>
        <taxon>Pseudomonadota</taxon>
        <taxon>Betaproteobacteria</taxon>
        <taxon>Burkholderiales</taxon>
        <taxon>Comamonadaceae</taxon>
        <taxon>Corticibacter</taxon>
    </lineage>
</organism>
<evidence type="ECO:0000313" key="10">
    <source>
        <dbReference type="EMBL" id="RMX08294.1"/>
    </source>
</evidence>
<dbReference type="PANTHER" id="PTHR22911:SF137">
    <property type="entry name" value="SOLUTE CARRIER FAMILY 35 MEMBER G2-RELATED"/>
    <property type="match status" value="1"/>
</dbReference>
<keyword evidence="3" id="KW-0813">Transport</keyword>
<comment type="similarity">
    <text evidence="2">Belongs to the EamA transporter family.</text>
</comment>
<evidence type="ECO:0000256" key="4">
    <source>
        <dbReference type="ARBA" id="ARBA00022475"/>
    </source>
</evidence>
<reference evidence="10 11" key="1">
    <citation type="submission" date="2018-10" db="EMBL/GenBank/DDBJ databases">
        <title>Draft genome of Cortibacter populi DSM10536.</title>
        <authorList>
            <person name="Bernier A.-M."/>
            <person name="Bernard K."/>
        </authorList>
    </citation>
    <scope>NUCLEOTIDE SEQUENCE [LARGE SCALE GENOMIC DNA]</scope>
    <source>
        <strain evidence="10 11">DSM 105136</strain>
    </source>
</reference>
<proteinExistence type="inferred from homology"/>
<feature type="transmembrane region" description="Helical" evidence="8">
    <location>
        <begin position="248"/>
        <end position="268"/>
    </location>
</feature>